<dbReference type="Proteomes" id="UP000494265">
    <property type="component" value="Unassembled WGS sequence"/>
</dbReference>
<dbReference type="GO" id="GO:0004519">
    <property type="term" value="F:endonuclease activity"/>
    <property type="evidence" value="ECO:0007669"/>
    <property type="project" value="InterPro"/>
</dbReference>
<dbReference type="Pfam" id="PF01844">
    <property type="entry name" value="HNH"/>
    <property type="match status" value="1"/>
</dbReference>
<dbReference type="InterPro" id="IPR002711">
    <property type="entry name" value="HNH"/>
</dbReference>
<reference evidence="2" key="1">
    <citation type="submission" date="2019-10" db="EMBL/GenBank/DDBJ databases">
        <title>Lactobacillus agilis SY212 Whole Genome Sequencing Project.</title>
        <authorList>
            <person name="Suzuki S."/>
            <person name="Endo A."/>
            <person name="Maeno S."/>
            <person name="Shiwa Y."/>
            <person name="Matsutani M."/>
            <person name="Kajikawa A."/>
        </authorList>
    </citation>
    <scope>NUCLEOTIDE SEQUENCE</scope>
    <source>
        <strain evidence="2">SY212</strain>
    </source>
</reference>
<comment type="caution">
    <text evidence="2">The sequence shown here is derived from an EMBL/GenBank/DDBJ whole genome shotgun (WGS) entry which is preliminary data.</text>
</comment>
<dbReference type="GO" id="GO:0003676">
    <property type="term" value="F:nucleic acid binding"/>
    <property type="evidence" value="ECO:0007669"/>
    <property type="project" value="InterPro"/>
</dbReference>
<feature type="domain" description="HNH" evidence="1">
    <location>
        <begin position="190"/>
        <end position="228"/>
    </location>
</feature>
<evidence type="ECO:0000313" key="2">
    <source>
        <dbReference type="EMBL" id="GET05751.1"/>
    </source>
</evidence>
<accession>A0A6F9XKF5</accession>
<dbReference type="CDD" id="cd00085">
    <property type="entry name" value="HNHc"/>
    <property type="match status" value="1"/>
</dbReference>
<proteinExistence type="predicted"/>
<dbReference type="RefSeq" id="WP_172584460.1">
    <property type="nucleotide sequence ID" value="NZ_BLAM01000083.1"/>
</dbReference>
<gene>
    <name evidence="2" type="ORF">SY212_07810</name>
</gene>
<dbReference type="InterPro" id="IPR003615">
    <property type="entry name" value="HNH_nuc"/>
</dbReference>
<organism evidence="2">
    <name type="scientific">Ligilactobacillus agilis</name>
    <dbReference type="NCBI Taxonomy" id="1601"/>
    <lineage>
        <taxon>Bacteria</taxon>
        <taxon>Bacillati</taxon>
        <taxon>Bacillota</taxon>
        <taxon>Bacilli</taxon>
        <taxon>Lactobacillales</taxon>
        <taxon>Lactobacillaceae</taxon>
        <taxon>Ligilactobacillus</taxon>
    </lineage>
</organism>
<protein>
    <recommendedName>
        <fullName evidence="1">HNH domain-containing protein</fullName>
    </recommendedName>
</protein>
<name>A0A6F9XKF5_9LACO</name>
<dbReference type="EMBL" id="BLAM01000083">
    <property type="protein sequence ID" value="GET05751.1"/>
    <property type="molecule type" value="Genomic_DNA"/>
</dbReference>
<dbReference type="AlphaFoldDB" id="A0A6F9XKF5"/>
<dbReference type="GO" id="GO:0008270">
    <property type="term" value="F:zinc ion binding"/>
    <property type="evidence" value="ECO:0007669"/>
    <property type="project" value="InterPro"/>
</dbReference>
<evidence type="ECO:0000259" key="1">
    <source>
        <dbReference type="Pfam" id="PF01844"/>
    </source>
</evidence>
<sequence length="267" mass="31464">MNQNVFVKIAAEDERFIYVKNNPAYQSFLNGFFEYQEEVSTKAGRVKKSSNKAGSYRNFLIRLVIYYKEVYGTYPSSLENPTTVEGIKAFMKIPSFIEFNKAGHYYFSATIRGYIDYLDQLKLVDVNNVSEPHKIYLLHGPKKRGVTYINHEEMFVRNPRELLAAKHKADWKCCEDARHKTFTAQNDHRAYIEGHHLIPMRMQKDFEYTIDFADNIVPLCPNCHRKIHFAIKQDRNKMIEKFYFERIEAIETHGINISINELEKCYS</sequence>